<keyword evidence="3 4" id="KW-0808">Transferase</keyword>
<dbReference type="AlphaFoldDB" id="A0A3B0RYI6"/>
<dbReference type="Pfam" id="PF02527">
    <property type="entry name" value="GidB"/>
    <property type="match status" value="1"/>
</dbReference>
<keyword evidence="4" id="KW-0489">Methyltransferase</keyword>
<gene>
    <name evidence="4" type="ORF">MNBD_ACTINO02-2419</name>
</gene>
<dbReference type="InterPro" id="IPR003682">
    <property type="entry name" value="rRNA_ssu_MeTfrase_G"/>
</dbReference>
<dbReference type="PANTHER" id="PTHR31760">
    <property type="entry name" value="S-ADENOSYL-L-METHIONINE-DEPENDENT METHYLTRANSFERASES SUPERFAMILY PROTEIN"/>
    <property type="match status" value="1"/>
</dbReference>
<sequence length="158" mass="17280">MESSELERCVHLLGHTLSTKQREQLTSYAAWLADEAIVAGGIGPDERTRLWDRHILDSAAFVAVLDDRLQDGVPLVDIGSGVGLPGIVLAILLPDTPVTLLDRSQRRHGLQRRAIRILDLQNCDSLQRDVPAQPVPRGVRVFRASLTPGEVLSLHVGS</sequence>
<dbReference type="EMBL" id="UOEK01000145">
    <property type="protein sequence ID" value="VAV98640.1"/>
    <property type="molecule type" value="Genomic_DNA"/>
</dbReference>
<proteinExistence type="predicted"/>
<dbReference type="SUPFAM" id="SSF53335">
    <property type="entry name" value="S-adenosyl-L-methionine-dependent methyltransferases"/>
    <property type="match status" value="1"/>
</dbReference>
<name>A0A3B0RYI6_9ZZZZ</name>
<keyword evidence="2" id="KW-0698">rRNA processing</keyword>
<keyword evidence="1" id="KW-0963">Cytoplasm</keyword>
<reference evidence="4" key="1">
    <citation type="submission" date="2018-06" db="EMBL/GenBank/DDBJ databases">
        <authorList>
            <person name="Zhirakovskaya E."/>
        </authorList>
    </citation>
    <scope>NUCLEOTIDE SEQUENCE</scope>
</reference>
<dbReference type="InterPro" id="IPR029063">
    <property type="entry name" value="SAM-dependent_MTases_sf"/>
</dbReference>
<protein>
    <submittedName>
        <fullName evidence="4">rRNA small subunit 7-methylguanosine (M7G) methyltransferase GidB</fullName>
    </submittedName>
</protein>
<dbReference type="GO" id="GO:0070043">
    <property type="term" value="F:rRNA (guanine-N7-)-methyltransferase activity"/>
    <property type="evidence" value="ECO:0007669"/>
    <property type="project" value="TreeGrafter"/>
</dbReference>
<feature type="non-terminal residue" evidence="4">
    <location>
        <position position="158"/>
    </location>
</feature>
<evidence type="ECO:0000256" key="3">
    <source>
        <dbReference type="ARBA" id="ARBA00022679"/>
    </source>
</evidence>
<dbReference type="Gene3D" id="3.40.50.150">
    <property type="entry name" value="Vaccinia Virus protein VP39"/>
    <property type="match status" value="1"/>
</dbReference>
<accession>A0A3B0RYI6</accession>
<evidence type="ECO:0000256" key="2">
    <source>
        <dbReference type="ARBA" id="ARBA00022552"/>
    </source>
</evidence>
<evidence type="ECO:0000256" key="1">
    <source>
        <dbReference type="ARBA" id="ARBA00022490"/>
    </source>
</evidence>
<dbReference type="GO" id="GO:0005829">
    <property type="term" value="C:cytosol"/>
    <property type="evidence" value="ECO:0007669"/>
    <property type="project" value="TreeGrafter"/>
</dbReference>
<organism evidence="4">
    <name type="scientific">hydrothermal vent metagenome</name>
    <dbReference type="NCBI Taxonomy" id="652676"/>
    <lineage>
        <taxon>unclassified sequences</taxon>
        <taxon>metagenomes</taxon>
        <taxon>ecological metagenomes</taxon>
    </lineage>
</organism>
<dbReference type="PANTHER" id="PTHR31760:SF0">
    <property type="entry name" value="S-ADENOSYL-L-METHIONINE-DEPENDENT METHYLTRANSFERASES SUPERFAMILY PROTEIN"/>
    <property type="match status" value="1"/>
</dbReference>
<evidence type="ECO:0000313" key="4">
    <source>
        <dbReference type="EMBL" id="VAV98640.1"/>
    </source>
</evidence>